<dbReference type="EMBL" id="FNBX01000009">
    <property type="protein sequence ID" value="SDF61454.1"/>
    <property type="molecule type" value="Genomic_DNA"/>
</dbReference>
<sequence>MAAPAARHPFSGAVAAPAFGQGRRAARFSALLLAAFVALGGLPGAGGTALAASAYSPRQSGLEPPGGPRATETLPGQSASRTAEGGMGHTDAYGNTVTPREPEAPKARKRLNPGAYGATRQAKDERPLPDPEPRDQTPVWNFR</sequence>
<accession>A0A1G7MIE4</accession>
<evidence type="ECO:0000313" key="3">
    <source>
        <dbReference type="Proteomes" id="UP000199355"/>
    </source>
</evidence>
<dbReference type="RefSeq" id="WP_092153600.1">
    <property type="nucleotide sequence ID" value="NZ_FNBX01000009.1"/>
</dbReference>
<proteinExistence type="predicted"/>
<dbReference type="Proteomes" id="UP000199355">
    <property type="component" value="Unassembled WGS sequence"/>
</dbReference>
<feature type="compositionally biased region" description="Basic and acidic residues" evidence="1">
    <location>
        <begin position="121"/>
        <end position="135"/>
    </location>
</feature>
<organism evidence="2 3">
    <name type="scientific">Desulfovibrio legallii</name>
    <dbReference type="NCBI Taxonomy" id="571438"/>
    <lineage>
        <taxon>Bacteria</taxon>
        <taxon>Pseudomonadati</taxon>
        <taxon>Thermodesulfobacteriota</taxon>
        <taxon>Desulfovibrionia</taxon>
        <taxon>Desulfovibrionales</taxon>
        <taxon>Desulfovibrionaceae</taxon>
        <taxon>Desulfovibrio</taxon>
    </lineage>
</organism>
<protein>
    <submittedName>
        <fullName evidence="2">Uncharacterized protein</fullName>
    </submittedName>
</protein>
<dbReference type="STRING" id="571438.SAMN05192586_10910"/>
<gene>
    <name evidence="2" type="ORF">SAMN05192586_10910</name>
</gene>
<name>A0A1G7MIE4_9BACT</name>
<keyword evidence="3" id="KW-1185">Reference proteome</keyword>
<dbReference type="OrthoDB" id="5461169at2"/>
<feature type="region of interest" description="Disordered" evidence="1">
    <location>
        <begin position="54"/>
        <end position="143"/>
    </location>
</feature>
<evidence type="ECO:0000256" key="1">
    <source>
        <dbReference type="SAM" id="MobiDB-lite"/>
    </source>
</evidence>
<evidence type="ECO:0000313" key="2">
    <source>
        <dbReference type="EMBL" id="SDF61454.1"/>
    </source>
</evidence>
<reference evidence="3" key="1">
    <citation type="submission" date="2016-10" db="EMBL/GenBank/DDBJ databases">
        <authorList>
            <person name="Varghese N."/>
            <person name="Submissions S."/>
        </authorList>
    </citation>
    <scope>NUCLEOTIDE SEQUENCE [LARGE SCALE GENOMIC DNA]</scope>
    <source>
        <strain evidence="3">KHC7</strain>
    </source>
</reference>
<dbReference type="AlphaFoldDB" id="A0A1G7MIE4"/>